<keyword evidence="5" id="KW-1185">Reference proteome</keyword>
<evidence type="ECO:0008006" key="6">
    <source>
        <dbReference type="Google" id="ProtNLM"/>
    </source>
</evidence>
<sequence length="446" mass="46573">MRQRSRGRVTLAAVAAMCAVAALPGPAWADGETAAYTFDPGAEAVGGAVVNTDAKALKAGSVYRSSIKAGEKLYYRLNLDATTNAYVSAVAVPKSGGKVAYGDGITVSVRDSSDLQCSSEDARFESAEYPRPIAAYAYRVVEKDSSTCQGPGTYNVLVERESKATSGPEDWELELRYATEPELADDAAMPTEAPEDWPSASPAPPTPATDNRRQGGSGYYDATSLETGEWKDEITPGQTRFYRVPVDWGQQIFATAGLGNSTASDEYVSGALAMALDNPAQGHVGDASPMAYSGKPASVSLDPVPPVAYRNRFAASSSVSAVRFAGWYYLSVTLSPEVAEAYGDKPFPLTLTVKVEGKAEGSPYAGDAGIFAVTDKDKDLAKSGKSGPQAAESESDTMKLVGAAGIGAGAVLVLALGVWTLLARRRATAVTTDGGQPPYGGPPQAW</sequence>
<keyword evidence="2" id="KW-0472">Membrane</keyword>
<evidence type="ECO:0000256" key="1">
    <source>
        <dbReference type="SAM" id="MobiDB-lite"/>
    </source>
</evidence>
<keyword evidence="3" id="KW-0732">Signal</keyword>
<feature type="transmembrane region" description="Helical" evidence="2">
    <location>
        <begin position="400"/>
        <end position="422"/>
    </location>
</feature>
<evidence type="ECO:0000256" key="2">
    <source>
        <dbReference type="SAM" id="Phobius"/>
    </source>
</evidence>
<keyword evidence="2" id="KW-1133">Transmembrane helix</keyword>
<name>A0ABY9IQU8_9ACTN</name>
<gene>
    <name evidence="4" type="ORF">P8A19_20985</name>
</gene>
<organism evidence="4 5">
    <name type="scientific">Streptomyces poriferorum</name>
    <dbReference type="NCBI Taxonomy" id="2798799"/>
    <lineage>
        <taxon>Bacteria</taxon>
        <taxon>Bacillati</taxon>
        <taxon>Actinomycetota</taxon>
        <taxon>Actinomycetes</taxon>
        <taxon>Kitasatosporales</taxon>
        <taxon>Streptomycetaceae</taxon>
        <taxon>Streptomyces</taxon>
    </lineage>
</organism>
<feature type="chain" id="PRO_5045662719" description="Aromatic ring-opening dioxygenase LigA" evidence="3">
    <location>
        <begin position="30"/>
        <end position="446"/>
    </location>
</feature>
<feature type="signal peptide" evidence="3">
    <location>
        <begin position="1"/>
        <end position="29"/>
    </location>
</feature>
<accession>A0ABY9IQU8</accession>
<dbReference type="Proteomes" id="UP001235744">
    <property type="component" value="Chromosome"/>
</dbReference>
<keyword evidence="2" id="KW-0812">Transmembrane</keyword>
<evidence type="ECO:0000313" key="5">
    <source>
        <dbReference type="Proteomes" id="UP001235744"/>
    </source>
</evidence>
<dbReference type="RefSeq" id="WP_306070835.1">
    <property type="nucleotide sequence ID" value="NZ_CP120988.1"/>
</dbReference>
<proteinExistence type="predicted"/>
<feature type="region of interest" description="Disordered" evidence="1">
    <location>
        <begin position="187"/>
        <end position="224"/>
    </location>
</feature>
<protein>
    <recommendedName>
        <fullName evidence="6">Aromatic ring-opening dioxygenase LigA</fullName>
    </recommendedName>
</protein>
<dbReference type="EMBL" id="CP120988">
    <property type="protein sequence ID" value="WLQ57757.1"/>
    <property type="molecule type" value="Genomic_DNA"/>
</dbReference>
<reference evidence="4 5" key="1">
    <citation type="submission" date="2023-03" db="EMBL/GenBank/DDBJ databases">
        <title>Isolation and description of six Streptomyces strains from soil environments, able to metabolize different microbial glucans.</title>
        <authorList>
            <person name="Widen T."/>
            <person name="Larsbrink J."/>
        </authorList>
    </citation>
    <scope>NUCLEOTIDE SEQUENCE [LARGE SCALE GENOMIC DNA]</scope>
    <source>
        <strain evidence="4 5">Alt2</strain>
    </source>
</reference>
<evidence type="ECO:0000256" key="3">
    <source>
        <dbReference type="SAM" id="SignalP"/>
    </source>
</evidence>
<evidence type="ECO:0000313" key="4">
    <source>
        <dbReference type="EMBL" id="WLQ57757.1"/>
    </source>
</evidence>